<dbReference type="RefSeq" id="WP_262393948.1">
    <property type="nucleotide sequence ID" value="NZ_JACRTD010000001.1"/>
</dbReference>
<protein>
    <submittedName>
        <fullName evidence="1">Uncharacterized protein</fullName>
    </submittedName>
</protein>
<accession>A0A926ELI8</accession>
<comment type="caution">
    <text evidence="1">The sequence shown here is derived from an EMBL/GenBank/DDBJ whole genome shotgun (WGS) entry which is preliminary data.</text>
</comment>
<name>A0A926ELI8_9FIRM</name>
<dbReference type="AlphaFoldDB" id="A0A926ELI8"/>
<proteinExistence type="predicted"/>
<organism evidence="1 2">
    <name type="scientific">Youxingia wuxianensis</name>
    <dbReference type="NCBI Taxonomy" id="2763678"/>
    <lineage>
        <taxon>Bacteria</taxon>
        <taxon>Bacillati</taxon>
        <taxon>Bacillota</taxon>
        <taxon>Clostridia</taxon>
        <taxon>Eubacteriales</taxon>
        <taxon>Oscillospiraceae</taxon>
        <taxon>Youxingia</taxon>
    </lineage>
</organism>
<keyword evidence="2" id="KW-1185">Reference proteome</keyword>
<evidence type="ECO:0000313" key="1">
    <source>
        <dbReference type="EMBL" id="MBC8584093.1"/>
    </source>
</evidence>
<sequence>MNRKALDQLLAADRMAADSVESEQNKLDHVIASIEQQKNMLREASLHMVEEKAAAVRQQQQKQVEQATSECQRQYNVLMESLDQKYERNHKRWEEELYVRCML</sequence>
<evidence type="ECO:0000313" key="2">
    <source>
        <dbReference type="Proteomes" id="UP000623678"/>
    </source>
</evidence>
<reference evidence="1" key="1">
    <citation type="submission" date="2020-08" db="EMBL/GenBank/DDBJ databases">
        <title>Genome public.</title>
        <authorList>
            <person name="Liu C."/>
            <person name="Sun Q."/>
        </authorList>
    </citation>
    <scope>NUCLEOTIDE SEQUENCE</scope>
    <source>
        <strain evidence="1">NSJ-64</strain>
    </source>
</reference>
<gene>
    <name evidence="1" type="ORF">H8705_00655</name>
</gene>
<dbReference type="Proteomes" id="UP000623678">
    <property type="component" value="Unassembled WGS sequence"/>
</dbReference>
<dbReference type="EMBL" id="JACRTD010000001">
    <property type="protein sequence ID" value="MBC8584093.1"/>
    <property type="molecule type" value="Genomic_DNA"/>
</dbReference>